<dbReference type="InterPro" id="IPR002376">
    <property type="entry name" value="Formyl_transf_N"/>
</dbReference>
<sequence>MSRTMAIRRPLAVASGVLPCTPSHQLRWHYCCFSTPRGFSTSARRLQEQPKKQSDPLRILFCGTDAFSCASLRALYEEKLQNPGLVESIDVVVRPGKPYGRGLKLTKHPPIRAVADELWLPVHERDTFTKWEMPPAINLIIAVSFGLLVPARLLAAAKYGGLNVHPSLLPDLRGPAPLYHALLRRLEATGVTLQTMHPHEFDKGLVLAQSRDDDLIQIPPKCTYPQLLELATPIGAQMLVQGLRDGVHVPPLEEQNRQNQGQGKSAAALYAPKILPEDRNLYRFVTSQSNEADELAKHRSTERQVHPNHIEGAGIIDSIVLAQRVIGPLWFRVMGSEEGVERTVERTRRVVLDKVDDDIVIKTMPNSRSDISVRNLKIWETHVESWQKPALAKFGNLWYIAEKGDDSIYLFDRPESLLEGPLRCLRVERLKVEGSSAKPAKQVLDHYIKHNTNQYLGFWE</sequence>
<evidence type="ECO:0000256" key="1">
    <source>
        <dbReference type="ARBA" id="ARBA00012261"/>
    </source>
</evidence>
<name>A0AAW0R019_9PEZI</name>
<dbReference type="PANTHER" id="PTHR11138">
    <property type="entry name" value="METHIONYL-TRNA FORMYLTRANSFERASE"/>
    <property type="match status" value="1"/>
</dbReference>
<gene>
    <name evidence="3" type="ORF">PG999_004688</name>
</gene>
<organism evidence="3 4">
    <name type="scientific">Apiospora kogelbergensis</name>
    <dbReference type="NCBI Taxonomy" id="1337665"/>
    <lineage>
        <taxon>Eukaryota</taxon>
        <taxon>Fungi</taxon>
        <taxon>Dikarya</taxon>
        <taxon>Ascomycota</taxon>
        <taxon>Pezizomycotina</taxon>
        <taxon>Sordariomycetes</taxon>
        <taxon>Xylariomycetidae</taxon>
        <taxon>Amphisphaeriales</taxon>
        <taxon>Apiosporaceae</taxon>
        <taxon>Apiospora</taxon>
    </lineage>
</organism>
<dbReference type="InterPro" id="IPR041711">
    <property type="entry name" value="Met-tRNA-FMT_N"/>
</dbReference>
<dbReference type="Gene3D" id="3.40.50.12230">
    <property type="match status" value="1"/>
</dbReference>
<dbReference type="CDD" id="cd08646">
    <property type="entry name" value="FMT_core_Met-tRNA-FMT_N"/>
    <property type="match status" value="1"/>
</dbReference>
<keyword evidence="4" id="KW-1185">Reference proteome</keyword>
<dbReference type="EMBL" id="JAQQWP010000004">
    <property type="protein sequence ID" value="KAK8120568.1"/>
    <property type="molecule type" value="Genomic_DNA"/>
</dbReference>
<evidence type="ECO:0000259" key="2">
    <source>
        <dbReference type="Pfam" id="PF00551"/>
    </source>
</evidence>
<dbReference type="AlphaFoldDB" id="A0AAW0R019"/>
<dbReference type="Proteomes" id="UP001392437">
    <property type="component" value="Unassembled WGS sequence"/>
</dbReference>
<dbReference type="Pfam" id="PF00551">
    <property type="entry name" value="Formyl_trans_N"/>
    <property type="match status" value="1"/>
</dbReference>
<accession>A0AAW0R019</accession>
<evidence type="ECO:0000313" key="3">
    <source>
        <dbReference type="EMBL" id="KAK8120568.1"/>
    </source>
</evidence>
<proteinExistence type="predicted"/>
<dbReference type="InterPro" id="IPR036477">
    <property type="entry name" value="Formyl_transf_N_sf"/>
</dbReference>
<comment type="caution">
    <text evidence="3">The sequence shown here is derived from an EMBL/GenBank/DDBJ whole genome shotgun (WGS) entry which is preliminary data.</text>
</comment>
<reference evidence="3 4" key="1">
    <citation type="submission" date="2023-01" db="EMBL/GenBank/DDBJ databases">
        <title>Analysis of 21 Apiospora genomes using comparative genomics revels a genus with tremendous synthesis potential of carbohydrate active enzymes and secondary metabolites.</title>
        <authorList>
            <person name="Sorensen T."/>
        </authorList>
    </citation>
    <scope>NUCLEOTIDE SEQUENCE [LARGE SCALE GENOMIC DNA]</scope>
    <source>
        <strain evidence="3 4">CBS 117206</strain>
    </source>
</reference>
<dbReference type="PANTHER" id="PTHR11138:SF5">
    <property type="entry name" value="METHIONYL-TRNA FORMYLTRANSFERASE, MITOCHONDRIAL"/>
    <property type="match status" value="1"/>
</dbReference>
<dbReference type="EC" id="2.1.2.9" evidence="1"/>
<evidence type="ECO:0000313" key="4">
    <source>
        <dbReference type="Proteomes" id="UP001392437"/>
    </source>
</evidence>
<protein>
    <recommendedName>
        <fullName evidence="1">methionyl-tRNA formyltransferase</fullName>
        <ecNumber evidence="1">2.1.2.9</ecNumber>
    </recommendedName>
</protein>
<dbReference type="GO" id="GO:0005739">
    <property type="term" value="C:mitochondrion"/>
    <property type="evidence" value="ECO:0007669"/>
    <property type="project" value="TreeGrafter"/>
</dbReference>
<dbReference type="GO" id="GO:0004479">
    <property type="term" value="F:methionyl-tRNA formyltransferase activity"/>
    <property type="evidence" value="ECO:0007669"/>
    <property type="project" value="UniProtKB-EC"/>
</dbReference>
<dbReference type="SUPFAM" id="SSF53328">
    <property type="entry name" value="Formyltransferase"/>
    <property type="match status" value="1"/>
</dbReference>
<feature type="domain" description="Formyl transferase N-terminal" evidence="2">
    <location>
        <begin position="58"/>
        <end position="211"/>
    </location>
</feature>